<accession>A0AAV9GTM1</accession>
<dbReference type="AlphaFoldDB" id="A0AAV9GTM1"/>
<organism evidence="2 3">
    <name type="scientific">Podospora aff. communis PSN243</name>
    <dbReference type="NCBI Taxonomy" id="3040156"/>
    <lineage>
        <taxon>Eukaryota</taxon>
        <taxon>Fungi</taxon>
        <taxon>Dikarya</taxon>
        <taxon>Ascomycota</taxon>
        <taxon>Pezizomycotina</taxon>
        <taxon>Sordariomycetes</taxon>
        <taxon>Sordariomycetidae</taxon>
        <taxon>Sordariales</taxon>
        <taxon>Podosporaceae</taxon>
        <taxon>Podospora</taxon>
    </lineage>
</organism>
<reference evidence="2" key="2">
    <citation type="submission" date="2023-05" db="EMBL/GenBank/DDBJ databases">
        <authorList>
            <consortium name="Lawrence Berkeley National Laboratory"/>
            <person name="Steindorff A."/>
            <person name="Hensen N."/>
            <person name="Bonometti L."/>
            <person name="Westerberg I."/>
            <person name="Brannstrom I.O."/>
            <person name="Guillou S."/>
            <person name="Cros-Aarteil S."/>
            <person name="Calhoun S."/>
            <person name="Haridas S."/>
            <person name="Kuo A."/>
            <person name="Mondo S."/>
            <person name="Pangilinan J."/>
            <person name="Riley R."/>
            <person name="Labutti K."/>
            <person name="Andreopoulos B."/>
            <person name="Lipzen A."/>
            <person name="Chen C."/>
            <person name="Yanf M."/>
            <person name="Daum C."/>
            <person name="Ng V."/>
            <person name="Clum A."/>
            <person name="Ohm R."/>
            <person name="Martin F."/>
            <person name="Silar P."/>
            <person name="Natvig D."/>
            <person name="Lalanne C."/>
            <person name="Gautier V."/>
            <person name="Ament-Velasquez S.L."/>
            <person name="Kruys A."/>
            <person name="Hutchinson M.I."/>
            <person name="Powell A.J."/>
            <person name="Barry K."/>
            <person name="Miller A.N."/>
            <person name="Grigoriev I.V."/>
            <person name="Debuchy R."/>
            <person name="Gladieux P."/>
            <person name="Thoren M.H."/>
            <person name="Johannesson H."/>
        </authorList>
    </citation>
    <scope>NUCLEOTIDE SEQUENCE</scope>
    <source>
        <strain evidence="2">PSN243</strain>
    </source>
</reference>
<feature type="signal peptide" evidence="1">
    <location>
        <begin position="1"/>
        <end position="19"/>
    </location>
</feature>
<keyword evidence="1" id="KW-0732">Signal</keyword>
<name>A0AAV9GTM1_9PEZI</name>
<feature type="chain" id="PRO_5043429338" description="Secreted protein" evidence="1">
    <location>
        <begin position="20"/>
        <end position="156"/>
    </location>
</feature>
<reference evidence="2" key="1">
    <citation type="journal article" date="2023" name="Mol. Phylogenet. Evol.">
        <title>Genome-scale phylogeny and comparative genomics of the fungal order Sordariales.</title>
        <authorList>
            <person name="Hensen N."/>
            <person name="Bonometti L."/>
            <person name="Westerberg I."/>
            <person name="Brannstrom I.O."/>
            <person name="Guillou S."/>
            <person name="Cros-Aarteil S."/>
            <person name="Calhoun S."/>
            <person name="Haridas S."/>
            <person name="Kuo A."/>
            <person name="Mondo S."/>
            <person name="Pangilinan J."/>
            <person name="Riley R."/>
            <person name="LaButti K."/>
            <person name="Andreopoulos B."/>
            <person name="Lipzen A."/>
            <person name="Chen C."/>
            <person name="Yan M."/>
            <person name="Daum C."/>
            <person name="Ng V."/>
            <person name="Clum A."/>
            <person name="Steindorff A."/>
            <person name="Ohm R.A."/>
            <person name="Martin F."/>
            <person name="Silar P."/>
            <person name="Natvig D.O."/>
            <person name="Lalanne C."/>
            <person name="Gautier V."/>
            <person name="Ament-Velasquez S.L."/>
            <person name="Kruys A."/>
            <person name="Hutchinson M.I."/>
            <person name="Powell A.J."/>
            <person name="Barry K."/>
            <person name="Miller A.N."/>
            <person name="Grigoriev I.V."/>
            <person name="Debuchy R."/>
            <person name="Gladieux P."/>
            <person name="Hiltunen Thoren M."/>
            <person name="Johannesson H."/>
        </authorList>
    </citation>
    <scope>NUCLEOTIDE SEQUENCE</scope>
    <source>
        <strain evidence="2">PSN243</strain>
    </source>
</reference>
<keyword evidence="3" id="KW-1185">Reference proteome</keyword>
<comment type="caution">
    <text evidence="2">The sequence shown here is derived from an EMBL/GenBank/DDBJ whole genome shotgun (WGS) entry which is preliminary data.</text>
</comment>
<protein>
    <recommendedName>
        <fullName evidence="4">Secreted protein</fullName>
    </recommendedName>
</protein>
<proteinExistence type="predicted"/>
<evidence type="ECO:0000313" key="2">
    <source>
        <dbReference type="EMBL" id="KAK4451622.1"/>
    </source>
</evidence>
<evidence type="ECO:0000256" key="1">
    <source>
        <dbReference type="SAM" id="SignalP"/>
    </source>
</evidence>
<dbReference type="EMBL" id="MU865927">
    <property type="protein sequence ID" value="KAK4451622.1"/>
    <property type="molecule type" value="Genomic_DNA"/>
</dbReference>
<dbReference type="Proteomes" id="UP001321760">
    <property type="component" value="Unassembled WGS sequence"/>
</dbReference>
<evidence type="ECO:0008006" key="4">
    <source>
        <dbReference type="Google" id="ProtNLM"/>
    </source>
</evidence>
<sequence>MCWSLAASLACQLVIPGQASPAGRNRAREAKRRRLGARLLARAVSFKRLTETQTKRTVDHLCAMCRMRHIRRRDECPMSQHRQFVWMPPRFLGVERAVGSGPVGQSSQPPDTMEGVWHRHRSLLSPDATNRSPLQMPCGDPPHLLPHLLQPTCWEI</sequence>
<gene>
    <name evidence="2" type="ORF">QBC34DRAFT_49435</name>
</gene>
<evidence type="ECO:0000313" key="3">
    <source>
        <dbReference type="Proteomes" id="UP001321760"/>
    </source>
</evidence>